<dbReference type="Proteomes" id="UP001056436">
    <property type="component" value="Unassembled WGS sequence"/>
</dbReference>
<dbReference type="EMBL" id="SDAQ01000024">
    <property type="protein sequence ID" value="KAI3554309.1"/>
    <property type="molecule type" value="Genomic_DNA"/>
</dbReference>
<evidence type="ECO:0000313" key="5">
    <source>
        <dbReference type="Proteomes" id="UP001056436"/>
    </source>
</evidence>
<evidence type="ECO:0000313" key="4">
    <source>
        <dbReference type="EMBL" id="KAI3554309.1"/>
    </source>
</evidence>
<dbReference type="SUPFAM" id="SSF55031">
    <property type="entry name" value="Bacterial exopeptidase dimerisation domain"/>
    <property type="match status" value="1"/>
</dbReference>
<keyword evidence="2" id="KW-0732">Signal</keyword>
<proteinExistence type="inferred from homology"/>
<feature type="domain" description="Peptidase M20 dimerisation" evidence="3">
    <location>
        <begin position="219"/>
        <end position="306"/>
    </location>
</feature>
<dbReference type="InterPro" id="IPR052030">
    <property type="entry name" value="Peptidase_M20/M20A_hydrolases"/>
</dbReference>
<dbReference type="Pfam" id="PF07687">
    <property type="entry name" value="M20_dimer"/>
    <property type="match status" value="1"/>
</dbReference>
<dbReference type="InterPro" id="IPR011650">
    <property type="entry name" value="Peptidase_M20_dimer"/>
</dbReference>
<feature type="signal peptide" evidence="2">
    <location>
        <begin position="1"/>
        <end position="21"/>
    </location>
</feature>
<protein>
    <recommendedName>
        <fullName evidence="1">Peptidase M20 domain-containing protein 2</fullName>
    </recommendedName>
</protein>
<evidence type="ECO:0000259" key="3">
    <source>
        <dbReference type="Pfam" id="PF07687"/>
    </source>
</evidence>
<dbReference type="PIRSF" id="PIRSF037226">
    <property type="entry name" value="Amidohydrolase_ACY1L2_prd"/>
    <property type="match status" value="1"/>
</dbReference>
<keyword evidence="5" id="KW-1185">Reference proteome</keyword>
<gene>
    <name evidence="4" type="ORF">CABS02_05440</name>
</gene>
<sequence length="456" mass="49290">MGVQGPLTVLVAALGISSAVAFNVIPRQSNGTGETSPYFSDVSDYIDSIVDELWPINKEIHDNPELGYEEIKAHELLTSFMESHEGWNVTRSIYNISTAFVAVFEGSSEGPVVSFNAEYDALPGLGHACGHNLIAIASVGGALATAEIMRAESLPGKVILFGTPAEESKSHPVHHALDAKAHPYLRSWWQDHNIDISLISHPTNSGDSPYMITTSTDRFEVEYYGKEAHAAASPWEGINAQDALVLANNAIALLRQQTRSTDKIHGIISSAGTRINVIPALAQASFQIRSAEDEALEEWTERIIKCWEAGALATGAELNVTKRPYGYSNMVSNDILASSWSKYFTELGGEVPNAEVDKLREPSGSTDQGNVSKDFPTISPFFGIMNENGSAPAGGPHTAAFEVAAGSRAAFDKTIMVAKSMAGVAIDILTVDGMLELVKEEFEATQTKRRRRRSIH</sequence>
<dbReference type="FunFam" id="3.30.70.360:FF:000004">
    <property type="entry name" value="Peptidase M20 domain-containing protein 2"/>
    <property type="match status" value="1"/>
</dbReference>
<dbReference type="InterPro" id="IPR036264">
    <property type="entry name" value="Bact_exopeptidase_dim_dom"/>
</dbReference>
<feature type="chain" id="PRO_5040378631" description="Peptidase M20 domain-containing protein 2" evidence="2">
    <location>
        <begin position="22"/>
        <end position="456"/>
    </location>
</feature>
<accession>A0A9P9XIB9</accession>
<dbReference type="SUPFAM" id="SSF53187">
    <property type="entry name" value="Zn-dependent exopeptidases"/>
    <property type="match status" value="1"/>
</dbReference>
<evidence type="ECO:0000256" key="1">
    <source>
        <dbReference type="PIRNR" id="PIRNR037226"/>
    </source>
</evidence>
<comment type="similarity">
    <text evidence="1">Belongs to the peptidase M20A family.</text>
</comment>
<dbReference type="PANTHER" id="PTHR30575:SF4">
    <property type="entry name" value="PEPTIDASE M20 DOMAIN-CONTAINING PROTEIN 2"/>
    <property type="match status" value="1"/>
</dbReference>
<comment type="caution">
    <text evidence="4">The sequence shown here is derived from an EMBL/GenBank/DDBJ whole genome shotgun (WGS) entry which is preliminary data.</text>
</comment>
<dbReference type="OrthoDB" id="6119954at2759"/>
<organism evidence="4 5">
    <name type="scientific">Colletotrichum abscissum</name>
    <dbReference type="NCBI Taxonomy" id="1671311"/>
    <lineage>
        <taxon>Eukaryota</taxon>
        <taxon>Fungi</taxon>
        <taxon>Dikarya</taxon>
        <taxon>Ascomycota</taxon>
        <taxon>Pezizomycotina</taxon>
        <taxon>Sordariomycetes</taxon>
        <taxon>Hypocreomycetidae</taxon>
        <taxon>Glomerellales</taxon>
        <taxon>Glomerellaceae</taxon>
        <taxon>Colletotrichum</taxon>
        <taxon>Colletotrichum acutatum species complex</taxon>
    </lineage>
</organism>
<dbReference type="AlphaFoldDB" id="A0A9P9XIB9"/>
<reference evidence="4" key="1">
    <citation type="submission" date="2019-01" db="EMBL/GenBank/DDBJ databases">
        <title>Colletotrichum abscissum LGMF1257.</title>
        <authorList>
            <person name="Baroncelli R."/>
        </authorList>
    </citation>
    <scope>NUCLEOTIDE SEQUENCE</scope>
    <source>
        <strain evidence="4">Ca142</strain>
    </source>
</reference>
<dbReference type="Gene3D" id="3.30.70.360">
    <property type="match status" value="1"/>
</dbReference>
<name>A0A9P9XIB9_9PEZI</name>
<dbReference type="GO" id="GO:0016805">
    <property type="term" value="F:dipeptidase activity"/>
    <property type="evidence" value="ECO:0007669"/>
    <property type="project" value="InterPro"/>
</dbReference>
<dbReference type="NCBIfam" id="TIGR01891">
    <property type="entry name" value="amidohydrolases"/>
    <property type="match status" value="1"/>
</dbReference>
<dbReference type="Gene3D" id="3.40.630.10">
    <property type="entry name" value="Zn peptidases"/>
    <property type="match status" value="1"/>
</dbReference>
<dbReference type="PANTHER" id="PTHR30575">
    <property type="entry name" value="PEPTIDASE M20"/>
    <property type="match status" value="1"/>
</dbReference>
<dbReference type="InterPro" id="IPR017439">
    <property type="entry name" value="Amidohydrolase"/>
</dbReference>
<dbReference type="InterPro" id="IPR017144">
    <property type="entry name" value="Xaa-Arg_dipeptidase"/>
</dbReference>
<evidence type="ECO:0000256" key="2">
    <source>
        <dbReference type="SAM" id="SignalP"/>
    </source>
</evidence>
<dbReference type="CDD" id="cd05672">
    <property type="entry name" value="M20_ACY1L2-like"/>
    <property type="match status" value="1"/>
</dbReference>